<keyword evidence="2" id="KW-1185">Reference proteome</keyword>
<evidence type="ECO:0000313" key="1">
    <source>
        <dbReference type="EMBL" id="MFC6018284.1"/>
    </source>
</evidence>
<evidence type="ECO:0000313" key="2">
    <source>
        <dbReference type="Proteomes" id="UP001596203"/>
    </source>
</evidence>
<reference evidence="2" key="1">
    <citation type="journal article" date="2019" name="Int. J. Syst. Evol. Microbiol.">
        <title>The Global Catalogue of Microorganisms (GCM) 10K type strain sequencing project: providing services to taxonomists for standard genome sequencing and annotation.</title>
        <authorList>
            <consortium name="The Broad Institute Genomics Platform"/>
            <consortium name="The Broad Institute Genome Sequencing Center for Infectious Disease"/>
            <person name="Wu L."/>
            <person name="Ma J."/>
        </authorList>
    </citation>
    <scope>NUCLEOTIDE SEQUENCE [LARGE SCALE GENOMIC DNA]</scope>
    <source>
        <strain evidence="2">ZS-35-S2</strain>
    </source>
</reference>
<dbReference type="InterPro" id="IPR011989">
    <property type="entry name" value="ARM-like"/>
</dbReference>
<dbReference type="Gene3D" id="1.25.10.10">
    <property type="entry name" value="Leucine-rich Repeat Variant"/>
    <property type="match status" value="1"/>
</dbReference>
<organism evidence="1 2">
    <name type="scientific">Plantactinospora solaniradicis</name>
    <dbReference type="NCBI Taxonomy" id="1723736"/>
    <lineage>
        <taxon>Bacteria</taxon>
        <taxon>Bacillati</taxon>
        <taxon>Actinomycetota</taxon>
        <taxon>Actinomycetes</taxon>
        <taxon>Micromonosporales</taxon>
        <taxon>Micromonosporaceae</taxon>
        <taxon>Plantactinospora</taxon>
    </lineage>
</organism>
<name>A0ABW1K9I1_9ACTN</name>
<proteinExistence type="predicted"/>
<dbReference type="SUPFAM" id="SSF48371">
    <property type="entry name" value="ARM repeat"/>
    <property type="match status" value="1"/>
</dbReference>
<dbReference type="Pfam" id="PF13646">
    <property type="entry name" value="HEAT_2"/>
    <property type="match status" value="1"/>
</dbReference>
<protein>
    <submittedName>
        <fullName evidence="1">HEAT repeat domain-containing protein</fullName>
    </submittedName>
</protein>
<gene>
    <name evidence="1" type="ORF">ACFP2T_18995</name>
</gene>
<dbReference type="EMBL" id="JBHSPR010000013">
    <property type="protein sequence ID" value="MFC6018284.1"/>
    <property type="molecule type" value="Genomic_DNA"/>
</dbReference>
<sequence length="533" mass="57594">MTWLKRLRRPRGPAGVDPDARLAPVRTAIDEVAGRGRPALDRLVDQLADLDAVGDDATALAALELLGGRPRVVSRLDEHARRTSWYSPHHSTVLDRLPERLDAGAAGPIAMALASTHRDGRIRERAVTAILDRPGPELMPFLVLRTGDWVGQVRNRARAGLALLLADDPNGYLPATVPTALVVQFWRRGGFAYTQALAALLTAPTEVRQALAGSAGRHLRRFVFDTALTQRWLHLDELVAAAESEGDVRIRARAAEAACREAVWTRRIGVLQRLAGSRRADVRVLALTGLVRTGHDAEVAGYLDDPAPLVRAVARDAARRLGTDLLAYYLGAVADPVPAIGAIAGLAEMGSDTAVPLLRPLLAHPSASVRARAVWALRQLEAVDVEGMVPLLRDPSPAVVRETTAALRPFHRRVPPELGWRLLADPRTELRRAGYRLLRDRSTAVRLRAGLLLAMDPYPELARRGRADVTGLVRATNLPARRRALVPELLVTAAEHADLTELARRAAGTLGADTTGLLSGWLAGAVPTQRSGT</sequence>
<dbReference type="InterPro" id="IPR016024">
    <property type="entry name" value="ARM-type_fold"/>
</dbReference>
<accession>A0ABW1K9I1</accession>
<dbReference type="Proteomes" id="UP001596203">
    <property type="component" value="Unassembled WGS sequence"/>
</dbReference>
<comment type="caution">
    <text evidence="1">The sequence shown here is derived from an EMBL/GenBank/DDBJ whole genome shotgun (WGS) entry which is preliminary data.</text>
</comment>
<dbReference type="RefSeq" id="WP_377423551.1">
    <property type="nucleotide sequence ID" value="NZ_JBHSPR010000013.1"/>
</dbReference>